<comment type="caution">
    <text evidence="1">The sequence shown here is derived from an EMBL/GenBank/DDBJ whole genome shotgun (WGS) entry which is preliminary data.</text>
</comment>
<feature type="non-terminal residue" evidence="1">
    <location>
        <position position="1"/>
    </location>
</feature>
<protein>
    <submittedName>
        <fullName evidence="1">Uncharacterized protein</fullName>
    </submittedName>
</protein>
<dbReference type="EMBL" id="BARW01005741">
    <property type="protein sequence ID" value="GAI82756.1"/>
    <property type="molecule type" value="Genomic_DNA"/>
</dbReference>
<sequence>VSLSIAEIIDISKDKHRKLNEYLFHDYANSRKFIMIKILHTTYTRTIEKFVALALNDSISNFDGKIP</sequence>
<organism evidence="1">
    <name type="scientific">marine sediment metagenome</name>
    <dbReference type="NCBI Taxonomy" id="412755"/>
    <lineage>
        <taxon>unclassified sequences</taxon>
        <taxon>metagenomes</taxon>
        <taxon>ecological metagenomes</taxon>
    </lineage>
</organism>
<dbReference type="AlphaFoldDB" id="X1SUD6"/>
<evidence type="ECO:0000313" key="1">
    <source>
        <dbReference type="EMBL" id="GAI82756.1"/>
    </source>
</evidence>
<name>X1SUD6_9ZZZZ</name>
<proteinExistence type="predicted"/>
<accession>X1SUD6</accession>
<gene>
    <name evidence="1" type="ORF">S12H4_12241</name>
</gene>
<reference evidence="1" key="1">
    <citation type="journal article" date="2014" name="Front. Microbiol.">
        <title>High frequency of phylogenetically diverse reductive dehalogenase-homologous genes in deep subseafloor sedimentary metagenomes.</title>
        <authorList>
            <person name="Kawai M."/>
            <person name="Futagami T."/>
            <person name="Toyoda A."/>
            <person name="Takaki Y."/>
            <person name="Nishi S."/>
            <person name="Hori S."/>
            <person name="Arai W."/>
            <person name="Tsubouchi T."/>
            <person name="Morono Y."/>
            <person name="Uchiyama I."/>
            <person name="Ito T."/>
            <person name="Fujiyama A."/>
            <person name="Inagaki F."/>
            <person name="Takami H."/>
        </authorList>
    </citation>
    <scope>NUCLEOTIDE SEQUENCE</scope>
    <source>
        <strain evidence="1">Expedition CK06-06</strain>
    </source>
</reference>